<name>A0A0N1I4B6_LEPSE</name>
<feature type="coiled-coil region" evidence="1">
    <location>
        <begin position="355"/>
        <end position="431"/>
    </location>
</feature>
<dbReference type="Proteomes" id="UP000038009">
    <property type="component" value="Unassembled WGS sequence"/>
</dbReference>
<evidence type="ECO:0000313" key="5">
    <source>
        <dbReference type="Proteomes" id="UP000038009"/>
    </source>
</evidence>
<proteinExistence type="predicted"/>
<comment type="caution">
    <text evidence="4">The sequence shown here is derived from an EMBL/GenBank/DDBJ whole genome shotgun (WGS) entry which is preliminary data.</text>
</comment>
<feature type="coiled-coil region" evidence="1">
    <location>
        <begin position="189"/>
        <end position="258"/>
    </location>
</feature>
<dbReference type="OMA" id="WWKELRL"/>
<sequence>MNSFLKKFHDVVEMGKEVDAAHSFCQASQISLTSSDPAVLRGHIATLTQQLARQVQSYEELRGESMEIEKVLARLRMRFAASRELWETANEHLEVVIQNLLEHQLFDDNVSPSHRTGAEVSSNSLDAIYVASLYEQIQRLKEMVQRSGDERTQLRCQKYFEQTQILVKSSGAADSVLEADVRQALEKMVLHWEEERVQYETIIENLEQHVARHTEREELLSYQIKREKELRENAVVTVEQHRKVVEELRVVQAELEEVNRGARAGAHVSAAPVALTSPDLKPRSSSKAKWAGVGHDGKEQVAAQGNERTATLTRLSAAASIEGTRTGDSSSLPCKTAVDGAAVHSSTPAADSRAFHEQQAELEQLRQDYRAREEALDSLYADNKSFQEALQGAEVQARQFHAALQDCQRRQEELHKQLTRERQKTEQLEVECEKSAAVQAKLRDQVRDLRRALTAAAAASDHDAIVPHARSAKIPGVPVGRPTPYAMAEHAITYEGGGKWCEWAVEAGRCWEYLSGNAVPLRAPLATSGGDACGMRARGTLAPRRGPRVLLLFACIMGVITVAFLFLVVMESMYAAFRFPEAP</sequence>
<reference evidence="4 5" key="1">
    <citation type="journal article" date="2015" name="PLoS Pathog.">
        <title>Leptomonas seymouri: Adaptations to the Dixenous Life Cycle Analyzed by Genome Sequencing, Transcriptome Profiling and Co-infection with Leishmania donovani.</title>
        <authorList>
            <person name="Kraeva N."/>
            <person name="Butenko A."/>
            <person name="Hlavacova J."/>
            <person name="Kostygov A."/>
            <person name="Myskova J."/>
            <person name="Grybchuk D."/>
            <person name="Lestinova T."/>
            <person name="Votypka J."/>
            <person name="Volf P."/>
            <person name="Opperdoes F."/>
            <person name="Flegontov P."/>
            <person name="Lukes J."/>
            <person name="Yurchenko V."/>
        </authorList>
    </citation>
    <scope>NUCLEOTIDE SEQUENCE [LARGE SCALE GENOMIC DNA]</scope>
    <source>
        <strain evidence="4 5">ATCC 30220</strain>
    </source>
</reference>
<keyword evidence="3" id="KW-0812">Transmembrane</keyword>
<keyword evidence="3" id="KW-1133">Transmembrane helix</keyword>
<feature type="region of interest" description="Disordered" evidence="2">
    <location>
        <begin position="276"/>
        <end position="296"/>
    </location>
</feature>
<gene>
    <name evidence="4" type="ORF">ABL78_0094</name>
</gene>
<organism evidence="4 5">
    <name type="scientific">Leptomonas seymouri</name>
    <dbReference type="NCBI Taxonomy" id="5684"/>
    <lineage>
        <taxon>Eukaryota</taxon>
        <taxon>Discoba</taxon>
        <taxon>Euglenozoa</taxon>
        <taxon>Kinetoplastea</taxon>
        <taxon>Metakinetoplastina</taxon>
        <taxon>Trypanosomatida</taxon>
        <taxon>Trypanosomatidae</taxon>
        <taxon>Leishmaniinae</taxon>
        <taxon>Leptomonas</taxon>
    </lineage>
</organism>
<keyword evidence="1" id="KW-0175">Coiled coil</keyword>
<dbReference type="OrthoDB" id="265320at2759"/>
<keyword evidence="5" id="KW-1185">Reference proteome</keyword>
<evidence type="ECO:0000313" key="4">
    <source>
        <dbReference type="EMBL" id="KPI90861.1"/>
    </source>
</evidence>
<dbReference type="VEuPathDB" id="TriTrypDB:Lsey_0001_0940"/>
<feature type="coiled-coil region" evidence="1">
    <location>
        <begin position="44"/>
        <end position="78"/>
    </location>
</feature>
<dbReference type="AlphaFoldDB" id="A0A0N1I4B6"/>
<feature type="transmembrane region" description="Helical" evidence="3">
    <location>
        <begin position="549"/>
        <end position="569"/>
    </location>
</feature>
<evidence type="ECO:0000256" key="3">
    <source>
        <dbReference type="SAM" id="Phobius"/>
    </source>
</evidence>
<evidence type="ECO:0000256" key="1">
    <source>
        <dbReference type="SAM" id="Coils"/>
    </source>
</evidence>
<keyword evidence="3" id="KW-0472">Membrane</keyword>
<dbReference type="EMBL" id="LJSK01000001">
    <property type="protein sequence ID" value="KPI90861.1"/>
    <property type="molecule type" value="Genomic_DNA"/>
</dbReference>
<protein>
    <submittedName>
        <fullName evidence="4">Uncharacterized protein</fullName>
    </submittedName>
</protein>
<evidence type="ECO:0000256" key="2">
    <source>
        <dbReference type="SAM" id="MobiDB-lite"/>
    </source>
</evidence>
<accession>A0A0N1I4B6</accession>